<dbReference type="GO" id="GO:0033818">
    <property type="term" value="F:beta-ketoacyl-acyl-carrier-protein synthase III activity"/>
    <property type="evidence" value="ECO:0007669"/>
    <property type="project" value="UniProtKB-EC"/>
</dbReference>
<dbReference type="InterPro" id="IPR013751">
    <property type="entry name" value="ACP_syn_III_N"/>
</dbReference>
<dbReference type="RefSeq" id="WP_184917112.1">
    <property type="nucleotide sequence ID" value="NZ_JACHMO010000001.1"/>
</dbReference>
<dbReference type="Pfam" id="PF08545">
    <property type="entry name" value="ACP_syn_III"/>
    <property type="match status" value="1"/>
</dbReference>
<dbReference type="PANTHER" id="PTHR34069">
    <property type="entry name" value="3-OXOACYL-[ACYL-CARRIER-PROTEIN] SYNTHASE 3"/>
    <property type="match status" value="1"/>
</dbReference>
<keyword evidence="2" id="KW-0808">Transferase</keyword>
<name>A0A7W9HG57_9PSEU</name>
<dbReference type="Proteomes" id="UP000552097">
    <property type="component" value="Unassembled WGS sequence"/>
</dbReference>
<dbReference type="Gene3D" id="3.40.47.10">
    <property type="match status" value="2"/>
</dbReference>
<dbReference type="EC" id="2.3.1.180" evidence="2"/>
<protein>
    <submittedName>
        <fullName evidence="2">3-oxoacyl-[acyl-carrier-protein] synthase-3</fullName>
        <ecNumber evidence="2">2.3.1.180</ecNumber>
    </submittedName>
</protein>
<keyword evidence="2" id="KW-0012">Acyltransferase</keyword>
<evidence type="ECO:0000313" key="3">
    <source>
        <dbReference type="Proteomes" id="UP000552097"/>
    </source>
</evidence>
<dbReference type="GO" id="GO:0044550">
    <property type="term" value="P:secondary metabolite biosynthetic process"/>
    <property type="evidence" value="ECO:0007669"/>
    <property type="project" value="TreeGrafter"/>
</dbReference>
<organism evidence="2 3">
    <name type="scientific">Saccharothrix ecbatanensis</name>
    <dbReference type="NCBI Taxonomy" id="1105145"/>
    <lineage>
        <taxon>Bacteria</taxon>
        <taxon>Bacillati</taxon>
        <taxon>Actinomycetota</taxon>
        <taxon>Actinomycetes</taxon>
        <taxon>Pseudonocardiales</taxon>
        <taxon>Pseudonocardiaceae</taxon>
        <taxon>Saccharothrix</taxon>
    </lineage>
</organism>
<dbReference type="GO" id="GO:0004315">
    <property type="term" value="F:3-oxoacyl-[acyl-carrier-protein] synthase activity"/>
    <property type="evidence" value="ECO:0007669"/>
    <property type="project" value="InterPro"/>
</dbReference>
<dbReference type="InterPro" id="IPR016039">
    <property type="entry name" value="Thiolase-like"/>
</dbReference>
<gene>
    <name evidence="2" type="ORF">F4560_001144</name>
</gene>
<dbReference type="SUPFAM" id="SSF53901">
    <property type="entry name" value="Thiolase-like"/>
    <property type="match status" value="2"/>
</dbReference>
<proteinExistence type="predicted"/>
<keyword evidence="3" id="KW-1185">Reference proteome</keyword>
<reference evidence="2 3" key="1">
    <citation type="submission" date="2020-08" db="EMBL/GenBank/DDBJ databases">
        <title>Sequencing the genomes of 1000 actinobacteria strains.</title>
        <authorList>
            <person name="Klenk H.-P."/>
        </authorList>
    </citation>
    <scope>NUCLEOTIDE SEQUENCE [LARGE SCALE GENOMIC DNA]</scope>
    <source>
        <strain evidence="2 3">DSM 45486</strain>
    </source>
</reference>
<evidence type="ECO:0000259" key="1">
    <source>
        <dbReference type="Pfam" id="PF08545"/>
    </source>
</evidence>
<dbReference type="EMBL" id="JACHMO010000001">
    <property type="protein sequence ID" value="MBB5801376.1"/>
    <property type="molecule type" value="Genomic_DNA"/>
</dbReference>
<feature type="domain" description="Beta-ketoacyl-[acyl-carrier-protein] synthase III N-terminal" evidence="1">
    <location>
        <begin position="113"/>
        <end position="194"/>
    </location>
</feature>
<dbReference type="GO" id="GO:0006633">
    <property type="term" value="P:fatty acid biosynthetic process"/>
    <property type="evidence" value="ECO:0007669"/>
    <property type="project" value="InterPro"/>
</dbReference>
<comment type="caution">
    <text evidence="2">The sequence shown here is derived from an EMBL/GenBank/DDBJ whole genome shotgun (WGS) entry which is preliminary data.</text>
</comment>
<dbReference type="AlphaFoldDB" id="A0A7W9HG57"/>
<evidence type="ECO:0000313" key="2">
    <source>
        <dbReference type="EMBL" id="MBB5801376.1"/>
    </source>
</evidence>
<accession>A0A7W9HG57</accession>
<sequence>MGVHVIGTGGYQPGEPIPTSRIEELVGPLPPEVAEGLSIHTRYWMIDPVTGEHNENNSDMAYKASKQALDTAGVDPAEVDLMILATGTPDYPLPGVVNMVQERLGLVRCATLEIRSGGAGVVQALDIARMYLEAGTYRTALIVGSETISPVLAPVFLGKDPDKIRMRERMPVYMFGDGAGAMVLRADDQPGGLLPGAMAAIGGDRKPGIWSVGGGTHAPIHEQLKAKRLVDLKVDVVGAGDFTPQMVIEAIGETIRNSKIDVHSIDLCLVPEGNVGWMLDSLIEQGLDTEDWKALDGKVFDALSEMGAVGCAAVPLFLDDAWRSGKITPGQRVMLVGVESTKWIYSGIVVDWTTPAPTGGA</sequence>
<dbReference type="PANTHER" id="PTHR34069:SF3">
    <property type="entry name" value="ACYL-COA:ACYL-COA ALKYLTRANSFERASE"/>
    <property type="match status" value="1"/>
</dbReference>